<dbReference type="SUPFAM" id="SSF55486">
    <property type="entry name" value="Metalloproteases ('zincins'), catalytic domain"/>
    <property type="match status" value="1"/>
</dbReference>
<evidence type="ECO:0000313" key="2">
    <source>
        <dbReference type="Proteomes" id="UP001501094"/>
    </source>
</evidence>
<protein>
    <submittedName>
        <fullName evidence="1">Uncharacterized protein</fullName>
    </submittedName>
</protein>
<accession>A0ABN2NLL3</accession>
<evidence type="ECO:0000313" key="1">
    <source>
        <dbReference type="EMBL" id="GAA1869229.1"/>
    </source>
</evidence>
<dbReference type="RefSeq" id="WP_344104365.1">
    <property type="nucleotide sequence ID" value="NZ_BAAANL010000006.1"/>
</dbReference>
<sequence>MDYPIHRYAIVRARFDDGVDRTLPGAGGNFSSTEGPLYDVFFNHADSVRNFWHRAAFGLVDLQFTVLPGYYTLEGHRHRDGNFLGGRSRTLDAVRRVLAENDVSLDGFQHLITVLPSWPTDAGASGGDIAFNLGPATTMAFLQHEVGHTLGLQHAFGPYAGQKFDHLYNDPYCVMGYTGTQSHATTVPPASSWQGVLAAGPGFWVSERRPSAAALYRRYKELFFFTGRVWDVSAPPRNGVRIHGLCSVTDPAKPQAAVLGVPNGTSAQKLIVEYRTATGDDTGVAPGVVIHSIGVHPVGPGRNEVDPPWYEGTIPAVIGSQLNVLGMGFTVSGVSSTAPEFVEVDIAPAPPPPTLLGWRWCSNCQCLAYADFGGPPGPCHDGSPHNYDGSGRYAVIDGRPGMRPVAQAGWRACQACHLLAFAGFGSGMCVSGGQHRFAVGSYQIPIGQEPTVSQQGGWRWCSRCQNMTFSGYGTGACIAGGGHEIAGSSIYNLYYRP</sequence>
<gene>
    <name evidence="1" type="ORF">GCM10009751_29970</name>
</gene>
<reference evidence="1 2" key="1">
    <citation type="journal article" date="2019" name="Int. J. Syst. Evol. Microbiol.">
        <title>The Global Catalogue of Microorganisms (GCM) 10K type strain sequencing project: providing services to taxonomists for standard genome sequencing and annotation.</title>
        <authorList>
            <consortium name="The Broad Institute Genomics Platform"/>
            <consortium name="The Broad Institute Genome Sequencing Center for Infectious Disease"/>
            <person name="Wu L."/>
            <person name="Ma J."/>
        </authorList>
    </citation>
    <scope>NUCLEOTIDE SEQUENCE [LARGE SCALE GENOMIC DNA]</scope>
    <source>
        <strain evidence="1 2">JCM 14326</strain>
    </source>
</reference>
<dbReference type="InterPro" id="IPR024079">
    <property type="entry name" value="MetalloPept_cat_dom_sf"/>
</dbReference>
<keyword evidence="2" id="KW-1185">Reference proteome</keyword>
<organism evidence="1 2">
    <name type="scientific">Myceligenerans crystallogenes</name>
    <dbReference type="NCBI Taxonomy" id="316335"/>
    <lineage>
        <taxon>Bacteria</taxon>
        <taxon>Bacillati</taxon>
        <taxon>Actinomycetota</taxon>
        <taxon>Actinomycetes</taxon>
        <taxon>Micrococcales</taxon>
        <taxon>Promicromonosporaceae</taxon>
        <taxon>Myceligenerans</taxon>
    </lineage>
</organism>
<dbReference type="Gene3D" id="3.40.390.10">
    <property type="entry name" value="Collagenase (Catalytic Domain)"/>
    <property type="match status" value="1"/>
</dbReference>
<proteinExistence type="predicted"/>
<dbReference type="Proteomes" id="UP001501094">
    <property type="component" value="Unassembled WGS sequence"/>
</dbReference>
<dbReference type="EMBL" id="BAAANL010000006">
    <property type="protein sequence ID" value="GAA1869229.1"/>
    <property type="molecule type" value="Genomic_DNA"/>
</dbReference>
<comment type="caution">
    <text evidence="1">The sequence shown here is derived from an EMBL/GenBank/DDBJ whole genome shotgun (WGS) entry which is preliminary data.</text>
</comment>
<name>A0ABN2NLL3_9MICO</name>